<dbReference type="InterPro" id="IPR001992">
    <property type="entry name" value="T2SS_GspF/T4SS_PilC_CS"/>
</dbReference>
<dbReference type="InterPro" id="IPR003004">
    <property type="entry name" value="GspF/PilC"/>
</dbReference>
<reference evidence="12 13" key="2">
    <citation type="journal article" date="2012" name="J. Bacteriol.">
        <title>Complete Genome Sequence of Rahnella sp. Strain Y9602, a Gammaproteobacterium Isolate from Metal- and Radionuclide-Contaminated Soil.</title>
        <authorList>
            <person name="Martinez R.J."/>
            <person name="Bruce D."/>
            <person name="Detter C."/>
            <person name="Goodwin L.A."/>
            <person name="Han J."/>
            <person name="Han C.S."/>
            <person name="Held B."/>
            <person name="Land M.L."/>
            <person name="Mikhailova N."/>
            <person name="Nolan M."/>
            <person name="Pennacchio L."/>
            <person name="Pitluck S."/>
            <person name="Tapia R."/>
            <person name="Woyke T."/>
            <person name="Sobecky P.A."/>
        </authorList>
    </citation>
    <scope>NUCLEOTIDE SEQUENCE [LARGE SCALE GENOMIC DNA]</scope>
    <source>
        <strain evidence="12 13">Y9602</strain>
    </source>
</reference>
<evidence type="ECO:0000256" key="3">
    <source>
        <dbReference type="ARBA" id="ARBA00022448"/>
    </source>
</evidence>
<dbReference type="EMBL" id="CP002505">
    <property type="protein sequence ID" value="ADW75304.1"/>
    <property type="molecule type" value="Genomic_DNA"/>
</dbReference>
<reference evidence="13" key="1">
    <citation type="submission" date="2011-01" db="EMBL/GenBank/DDBJ databases">
        <title>Complete sequence of chromosome of Rahnella sp. Y9602.</title>
        <authorList>
            <consortium name="US DOE Joint Genome Institute"/>
            <person name="Lucas S."/>
            <person name="Copeland A."/>
            <person name="Lapidus A."/>
            <person name="Cheng J.-F."/>
            <person name="Goodwin L."/>
            <person name="Pitluck S."/>
            <person name="Lu M."/>
            <person name="Detter J.C."/>
            <person name="Han C."/>
            <person name="Tapia R."/>
            <person name="Land M."/>
            <person name="Hauser L."/>
            <person name="Kyrpides N."/>
            <person name="Ivanova N."/>
            <person name="Ovchinnikova G."/>
            <person name="Pagani I."/>
            <person name="Sobecky P.A."/>
            <person name="Martinez R.J."/>
            <person name="Woyke T."/>
        </authorList>
    </citation>
    <scope>NUCLEOTIDE SEQUENCE [LARGE SCALE GENOMIC DNA]</scope>
    <source>
        <strain evidence="13">Y9602</strain>
    </source>
</reference>
<evidence type="ECO:0000313" key="12">
    <source>
        <dbReference type="EMBL" id="ADW75304.1"/>
    </source>
</evidence>
<keyword evidence="8 10" id="KW-0472">Membrane</keyword>
<protein>
    <submittedName>
        <fullName evidence="12">Type II secretion system F domain protein</fullName>
    </submittedName>
</protein>
<dbReference type="KEGG" id="rah:Rahaq_3715"/>
<dbReference type="InterPro" id="IPR042094">
    <property type="entry name" value="T2SS_GspF_sf"/>
</dbReference>
<dbReference type="AlphaFoldDB" id="A0A0H3FDG2"/>
<evidence type="ECO:0000256" key="1">
    <source>
        <dbReference type="ARBA" id="ARBA00004429"/>
    </source>
</evidence>
<gene>
    <name evidence="12" type="ordered locus">Rahaq_3715</name>
</gene>
<dbReference type="PANTHER" id="PTHR30012:SF7">
    <property type="entry name" value="PROTEIN TRANSPORT PROTEIN HOFC HOMOLOG"/>
    <property type="match status" value="1"/>
</dbReference>
<feature type="transmembrane region" description="Helical" evidence="10">
    <location>
        <begin position="213"/>
        <end position="240"/>
    </location>
</feature>
<feature type="transmembrane region" description="Helical" evidence="10">
    <location>
        <begin position="173"/>
        <end position="193"/>
    </location>
</feature>
<dbReference type="PANTHER" id="PTHR30012">
    <property type="entry name" value="GENERAL SECRETION PATHWAY PROTEIN"/>
    <property type="match status" value="1"/>
</dbReference>
<dbReference type="OrthoDB" id="9805682at2"/>
<comment type="similarity">
    <text evidence="2 9">Belongs to the GSP F family.</text>
</comment>
<evidence type="ECO:0000256" key="10">
    <source>
        <dbReference type="SAM" id="Phobius"/>
    </source>
</evidence>
<dbReference type="Pfam" id="PF00482">
    <property type="entry name" value="T2SSF"/>
    <property type="match status" value="2"/>
</dbReference>
<dbReference type="GO" id="GO:0015628">
    <property type="term" value="P:protein secretion by the type II secretion system"/>
    <property type="evidence" value="ECO:0007669"/>
    <property type="project" value="TreeGrafter"/>
</dbReference>
<feature type="transmembrane region" description="Helical" evidence="10">
    <location>
        <begin position="378"/>
        <end position="398"/>
    </location>
</feature>
<evidence type="ECO:0000313" key="13">
    <source>
        <dbReference type="Proteomes" id="UP000007257"/>
    </source>
</evidence>
<evidence type="ECO:0000259" key="11">
    <source>
        <dbReference type="Pfam" id="PF00482"/>
    </source>
</evidence>
<dbReference type="NCBIfam" id="NF007861">
    <property type="entry name" value="PRK10573.1"/>
    <property type="match status" value="1"/>
</dbReference>
<keyword evidence="4" id="KW-1003">Cell membrane</keyword>
<dbReference type="PROSITE" id="PS00874">
    <property type="entry name" value="T2SP_F"/>
    <property type="match status" value="1"/>
</dbReference>
<dbReference type="GO" id="GO:0005886">
    <property type="term" value="C:plasma membrane"/>
    <property type="evidence" value="ECO:0007669"/>
    <property type="project" value="UniProtKB-SubCell"/>
</dbReference>
<name>A0A0H3FDG2_RAHSY</name>
<evidence type="ECO:0000256" key="2">
    <source>
        <dbReference type="ARBA" id="ARBA00005745"/>
    </source>
</evidence>
<dbReference type="HOGENOM" id="CLU_035032_2_0_6"/>
<evidence type="ECO:0000256" key="5">
    <source>
        <dbReference type="ARBA" id="ARBA00022519"/>
    </source>
</evidence>
<dbReference type="Proteomes" id="UP000007257">
    <property type="component" value="Chromosome"/>
</dbReference>
<keyword evidence="6 9" id="KW-0812">Transmembrane</keyword>
<keyword evidence="7 10" id="KW-1133">Transmembrane helix</keyword>
<proteinExistence type="inferred from homology"/>
<dbReference type="InterPro" id="IPR018076">
    <property type="entry name" value="T2SS_GspF_dom"/>
</dbReference>
<comment type="subcellular location">
    <subcellularLocation>
        <location evidence="1 9">Cell inner membrane</location>
        <topology evidence="1 9">Multi-pass membrane protein</topology>
    </subcellularLocation>
</comment>
<evidence type="ECO:0000256" key="8">
    <source>
        <dbReference type="ARBA" id="ARBA00023136"/>
    </source>
</evidence>
<dbReference type="FunFam" id="1.20.81.30:FF:000001">
    <property type="entry name" value="Type II secretion system protein F"/>
    <property type="match status" value="2"/>
</dbReference>
<feature type="domain" description="Type II secretion system protein GspF" evidence="11">
    <location>
        <begin position="276"/>
        <end position="397"/>
    </location>
</feature>
<dbReference type="RefSeq" id="WP_013576995.1">
    <property type="nucleotide sequence ID" value="NC_015061.1"/>
</dbReference>
<organism evidence="12 13">
    <name type="scientific">Rahnella sp. (strain Y9602)</name>
    <dbReference type="NCBI Taxonomy" id="2703885"/>
    <lineage>
        <taxon>Bacteria</taxon>
        <taxon>Pseudomonadati</taxon>
        <taxon>Pseudomonadota</taxon>
        <taxon>Gammaproteobacteria</taxon>
        <taxon>Enterobacterales</taxon>
        <taxon>Yersiniaceae</taxon>
        <taxon>Rahnella</taxon>
    </lineage>
</organism>
<dbReference type="PRINTS" id="PR00812">
    <property type="entry name" value="BCTERIALGSPF"/>
</dbReference>
<keyword evidence="3 9" id="KW-0813">Transport</keyword>
<evidence type="ECO:0000256" key="9">
    <source>
        <dbReference type="RuleBase" id="RU003923"/>
    </source>
</evidence>
<dbReference type="Gene3D" id="1.20.81.30">
    <property type="entry name" value="Type II secretion system (T2SS), domain F"/>
    <property type="match status" value="2"/>
</dbReference>
<dbReference type="eggNOG" id="COG1459">
    <property type="taxonomic scope" value="Bacteria"/>
</dbReference>
<accession>A0A0H3FDG2</accession>
<sequence>MKTDGGAPQSWRLYHWQAIDTLGSLQQDHCIEVGKDGIYQQLFAAGLQPLKIRMKQRLGRRFWKNQERVAFVRQLATLLQAGLPLVNSLTLLANEHPKPAWHCVLSNVAKGVREGKPLSVTLNHYPDVFPDIYRQIISIGELTGQLDKCCLQLATQQEQQAELRSKVKKALRYPLIVSVIAIVVTLLMLTLVLPEFAKIYASFDAELPWFTRMLVIASGALISTGPWLVVIFSLCCFGYLQKLHPLKHWQLREQMLLLRLPLTSRLVTDSCLSQIFQTLAMTQQAGMTLIAGLAAASASMSNLHFQAALNQIREQIMQGTPLHKAFVQSPLFPTLCHQLIKIGEESGSLDELLLKLAYLHHDKANSLAETLSQTIEPVLMAVMGVIVGGLVIAMYLPIFQLGSVMG</sequence>
<feature type="domain" description="Type II secretion system protein GspF" evidence="11">
    <location>
        <begin position="71"/>
        <end position="194"/>
    </location>
</feature>
<evidence type="ECO:0000256" key="6">
    <source>
        <dbReference type="ARBA" id="ARBA00022692"/>
    </source>
</evidence>
<keyword evidence="5" id="KW-0997">Cell inner membrane</keyword>
<evidence type="ECO:0000256" key="7">
    <source>
        <dbReference type="ARBA" id="ARBA00022989"/>
    </source>
</evidence>
<evidence type="ECO:0000256" key="4">
    <source>
        <dbReference type="ARBA" id="ARBA00022475"/>
    </source>
</evidence>